<name>A0A6G8R5F1_9VIRU</name>
<reference evidence="1 2" key="1">
    <citation type="submission" date="2020-01" db="EMBL/GenBank/DDBJ databases">
        <title>Novel CRESS-DNA virus.</title>
        <authorList>
            <person name="Liu Q."/>
            <person name="Shan T."/>
            <person name="Yang S."/>
            <person name="Zhang W."/>
        </authorList>
    </citation>
    <scope>NUCLEOTIDE SEQUENCE [LARGE SCALE GENOMIC DNA]</scope>
    <source>
        <strain evidence="1">Blp210cre2</strain>
    </source>
</reference>
<sequence>MTAPKWYDLTLSREKLQNVAPTKEKLGEILEAQGADRYVIGEEVGEGGYAHYQVRVVYKTEHTPEWMHTIWGAYGHVSPTHVRDFKYCEKEGNFYRSWEKALRAYSDLELRPWQGQAIAILKEQNDREVACIYDPNGNHGKTWLGRYCQVNRYAQYVPPMGDAQDLMAFAMAKPSKAYLFDMPRTESIKAKKGMWSAIEQIKNGYLYDKRYQFRDAWIEPPAILVMANEEPPIEALSADRWRVYTFEKWGETEALVPY</sequence>
<dbReference type="GeneID" id="80536721"/>
<keyword evidence="2" id="KW-1185">Reference proteome</keyword>
<dbReference type="RefSeq" id="YP_010798498.1">
    <property type="nucleotide sequence ID" value="NC_076481.1"/>
</dbReference>
<dbReference type="Gene3D" id="3.40.1310.20">
    <property type="match status" value="1"/>
</dbReference>
<accession>A0A6G8R5F1</accession>
<dbReference type="EMBL" id="MN928918">
    <property type="protein sequence ID" value="QIN96629.1"/>
    <property type="molecule type" value="Genomic_DNA"/>
</dbReference>
<evidence type="ECO:0000313" key="1">
    <source>
        <dbReference type="EMBL" id="QIN96629.1"/>
    </source>
</evidence>
<protein>
    <submittedName>
        <fullName evidence="1">Replication-associated protein</fullName>
    </submittedName>
</protein>
<evidence type="ECO:0000313" key="2">
    <source>
        <dbReference type="Proteomes" id="UP000682684"/>
    </source>
</evidence>
<dbReference type="Proteomes" id="UP000682684">
    <property type="component" value="Segment"/>
</dbReference>
<organism evidence="1 2">
    <name type="scientific">Smacoviridae sp</name>
    <dbReference type="NCBI Taxonomy" id="2715094"/>
    <lineage>
        <taxon>Viruses</taxon>
        <taxon>Monodnaviria</taxon>
        <taxon>Shotokuvirae</taxon>
        <taxon>Cressdnaviricota</taxon>
        <taxon>Arfiviricetes</taxon>
        <taxon>Cremevirales</taxon>
        <taxon>Smacoviridae</taxon>
    </lineage>
</organism>
<proteinExistence type="predicted"/>
<dbReference type="KEGG" id="vg:80536721"/>